<organism evidence="2 3">
    <name type="scientific">Reichenbachiella agariperforans</name>
    <dbReference type="NCBI Taxonomy" id="156994"/>
    <lineage>
        <taxon>Bacteria</taxon>
        <taxon>Pseudomonadati</taxon>
        <taxon>Bacteroidota</taxon>
        <taxon>Cytophagia</taxon>
        <taxon>Cytophagales</taxon>
        <taxon>Reichenbachiellaceae</taxon>
        <taxon>Reichenbachiella</taxon>
    </lineage>
</organism>
<gene>
    <name evidence="2" type="ORF">SAMN04488028_104153</name>
</gene>
<dbReference type="AlphaFoldDB" id="A0A1M6RFL6"/>
<keyword evidence="1" id="KW-1133">Transmembrane helix</keyword>
<proteinExistence type="predicted"/>
<keyword evidence="1" id="KW-0472">Membrane</keyword>
<evidence type="ECO:0000313" key="2">
    <source>
        <dbReference type="EMBL" id="SHK31168.1"/>
    </source>
</evidence>
<accession>A0A1M6RFL6</accession>
<dbReference type="Proteomes" id="UP000184474">
    <property type="component" value="Unassembled WGS sequence"/>
</dbReference>
<protein>
    <recommendedName>
        <fullName evidence="4">Protein SCO1/2</fullName>
    </recommendedName>
</protein>
<evidence type="ECO:0000313" key="3">
    <source>
        <dbReference type="Proteomes" id="UP000184474"/>
    </source>
</evidence>
<sequence>MPSLDGIFFDPMKIFKSIALLLLLFLPGAIYLFLQGFGKNKFDIPIYYSTGVDTLTACGQLMVAGQYHVDPIPAISGQLMDKVTLYDFGVLSDSNFVSQRNNLLTFLTKFKSEERLQVASLYTTDSLYTTLEGYSILKYVRVDSSIFKTFVSCQLFVFDGDKASSEALPMVLVDKERKIRGYFNPNDLEEIDRLNIEVNILLNE</sequence>
<keyword evidence="3" id="KW-1185">Reference proteome</keyword>
<dbReference type="STRING" id="156994.SAMN04488028_104153"/>
<name>A0A1M6RFL6_REIAG</name>
<feature type="transmembrane region" description="Helical" evidence="1">
    <location>
        <begin position="14"/>
        <end position="34"/>
    </location>
</feature>
<dbReference type="EMBL" id="FRAA01000004">
    <property type="protein sequence ID" value="SHK31168.1"/>
    <property type="molecule type" value="Genomic_DNA"/>
</dbReference>
<evidence type="ECO:0008006" key="4">
    <source>
        <dbReference type="Google" id="ProtNLM"/>
    </source>
</evidence>
<evidence type="ECO:0000256" key="1">
    <source>
        <dbReference type="SAM" id="Phobius"/>
    </source>
</evidence>
<keyword evidence="1" id="KW-0812">Transmembrane</keyword>
<reference evidence="3" key="1">
    <citation type="submission" date="2016-11" db="EMBL/GenBank/DDBJ databases">
        <authorList>
            <person name="Varghese N."/>
            <person name="Submissions S."/>
        </authorList>
    </citation>
    <scope>NUCLEOTIDE SEQUENCE [LARGE SCALE GENOMIC DNA]</scope>
    <source>
        <strain evidence="3">DSM 26134</strain>
    </source>
</reference>